<dbReference type="PROSITE" id="PS51007">
    <property type="entry name" value="CYTC"/>
    <property type="match status" value="1"/>
</dbReference>
<dbReference type="PANTHER" id="PTHR35008">
    <property type="entry name" value="BLL4482 PROTEIN-RELATED"/>
    <property type="match status" value="1"/>
</dbReference>
<dbReference type="Gene3D" id="1.10.760.10">
    <property type="entry name" value="Cytochrome c-like domain"/>
    <property type="match status" value="1"/>
</dbReference>
<dbReference type="PANTHER" id="PTHR35008:SF4">
    <property type="entry name" value="BLL4482 PROTEIN"/>
    <property type="match status" value="1"/>
</dbReference>
<organism evidence="6 7">
    <name type="scientific">Pontibacter ummariensis</name>
    <dbReference type="NCBI Taxonomy" id="1610492"/>
    <lineage>
        <taxon>Bacteria</taxon>
        <taxon>Pseudomonadati</taxon>
        <taxon>Bacteroidota</taxon>
        <taxon>Cytophagia</taxon>
        <taxon>Cytophagales</taxon>
        <taxon>Hymenobacteraceae</taxon>
        <taxon>Pontibacter</taxon>
    </lineage>
</organism>
<evidence type="ECO:0000256" key="3">
    <source>
        <dbReference type="ARBA" id="ARBA00023004"/>
    </source>
</evidence>
<dbReference type="GO" id="GO:0020037">
    <property type="term" value="F:heme binding"/>
    <property type="evidence" value="ECO:0007669"/>
    <property type="project" value="InterPro"/>
</dbReference>
<dbReference type="Pfam" id="PF00034">
    <property type="entry name" value="Cytochrom_C"/>
    <property type="match status" value="1"/>
</dbReference>
<dbReference type="InterPro" id="IPR009056">
    <property type="entry name" value="Cyt_c-like_dom"/>
</dbReference>
<keyword evidence="1 4" id="KW-0349">Heme</keyword>
<dbReference type="Proteomes" id="UP000198432">
    <property type="component" value="Unassembled WGS sequence"/>
</dbReference>
<keyword evidence="2 4" id="KW-0479">Metal-binding</keyword>
<dbReference type="AlphaFoldDB" id="A0A239KSX6"/>
<dbReference type="SUPFAM" id="SSF46626">
    <property type="entry name" value="Cytochrome c"/>
    <property type="match status" value="1"/>
</dbReference>
<feature type="domain" description="Cytochrome c" evidence="5">
    <location>
        <begin position="44"/>
        <end position="183"/>
    </location>
</feature>
<gene>
    <name evidence="6" type="ORF">SAMN06296052_13140</name>
</gene>
<accession>A0A239KSX6</accession>
<name>A0A239KSX6_9BACT</name>
<proteinExistence type="predicted"/>
<sequence length="200" mass="22050">MKTLIFKSVLLGSISFLQFSCTQSTSHDVPNVKPYQTNELLGQEQVLRGEYLVTIMGCNDCHSPKVYGPNGPVPDAQRLLSGHPANYALAKVDTTLLKSWVMFNSHSTAVIGPWGVSFAANITSDPTGIGTWTEEQFFKAMREGKAKGLANNRNLLPPMPWQTYSRLKDDDLRAILAYLKSTKPVKNVVPPPMPLQDISS</sequence>
<evidence type="ECO:0000256" key="1">
    <source>
        <dbReference type="ARBA" id="ARBA00022617"/>
    </source>
</evidence>
<keyword evidence="7" id="KW-1185">Reference proteome</keyword>
<dbReference type="InterPro" id="IPR036909">
    <property type="entry name" value="Cyt_c-like_dom_sf"/>
</dbReference>
<evidence type="ECO:0000259" key="5">
    <source>
        <dbReference type="PROSITE" id="PS51007"/>
    </source>
</evidence>
<dbReference type="OrthoDB" id="9809720at2"/>
<evidence type="ECO:0000313" key="7">
    <source>
        <dbReference type="Proteomes" id="UP000198432"/>
    </source>
</evidence>
<reference evidence="7" key="1">
    <citation type="submission" date="2017-06" db="EMBL/GenBank/DDBJ databases">
        <authorList>
            <person name="Varghese N."/>
            <person name="Submissions S."/>
        </authorList>
    </citation>
    <scope>NUCLEOTIDE SEQUENCE [LARGE SCALE GENOMIC DNA]</scope>
    <source>
        <strain evidence="7">NKM1</strain>
    </source>
</reference>
<keyword evidence="3 4" id="KW-0408">Iron</keyword>
<dbReference type="GO" id="GO:0009055">
    <property type="term" value="F:electron transfer activity"/>
    <property type="evidence" value="ECO:0007669"/>
    <property type="project" value="InterPro"/>
</dbReference>
<dbReference type="GO" id="GO:0046872">
    <property type="term" value="F:metal ion binding"/>
    <property type="evidence" value="ECO:0007669"/>
    <property type="project" value="UniProtKB-KW"/>
</dbReference>
<evidence type="ECO:0000256" key="2">
    <source>
        <dbReference type="ARBA" id="ARBA00022723"/>
    </source>
</evidence>
<evidence type="ECO:0000256" key="4">
    <source>
        <dbReference type="PROSITE-ProRule" id="PRU00433"/>
    </source>
</evidence>
<protein>
    <submittedName>
        <fullName evidence="6">Cytochrome c</fullName>
    </submittedName>
</protein>
<dbReference type="EMBL" id="FZOQ01000031">
    <property type="protein sequence ID" value="SNT21291.1"/>
    <property type="molecule type" value="Genomic_DNA"/>
</dbReference>
<dbReference type="RefSeq" id="WP_089321512.1">
    <property type="nucleotide sequence ID" value="NZ_FZOQ01000031.1"/>
</dbReference>
<evidence type="ECO:0000313" key="6">
    <source>
        <dbReference type="EMBL" id="SNT21291.1"/>
    </source>
</evidence>
<dbReference type="InterPro" id="IPR051459">
    <property type="entry name" value="Cytochrome_c-type_DH"/>
</dbReference>